<evidence type="ECO:0000313" key="1">
    <source>
        <dbReference type="EMBL" id="AXC12532.1"/>
    </source>
</evidence>
<dbReference type="EMBL" id="CP030840">
    <property type="protein sequence ID" value="AXC12532.1"/>
    <property type="molecule type" value="Genomic_DNA"/>
</dbReference>
<dbReference type="AlphaFoldDB" id="A0A2Z5G0B2"/>
<name>A0A2Z5G0B2_9BACT</name>
<sequence>MLGEMSAKMSIAQYQKLGILRDFHRVGSSDEALTGSMSWERLTMPRPGELTPAIALPV</sequence>
<organism evidence="1 2">
    <name type="scientific">Acidisarcina polymorpha</name>
    <dbReference type="NCBI Taxonomy" id="2211140"/>
    <lineage>
        <taxon>Bacteria</taxon>
        <taxon>Pseudomonadati</taxon>
        <taxon>Acidobacteriota</taxon>
        <taxon>Terriglobia</taxon>
        <taxon>Terriglobales</taxon>
        <taxon>Acidobacteriaceae</taxon>
        <taxon>Acidisarcina</taxon>
    </lineage>
</organism>
<proteinExistence type="predicted"/>
<protein>
    <submittedName>
        <fullName evidence="1">Uncharacterized protein</fullName>
    </submittedName>
</protein>
<evidence type="ECO:0000313" key="2">
    <source>
        <dbReference type="Proteomes" id="UP000253606"/>
    </source>
</evidence>
<keyword evidence="2" id="KW-1185">Reference proteome</keyword>
<gene>
    <name evidence="1" type="ORF">ACPOL_3237</name>
</gene>
<accession>A0A2Z5G0B2</accession>
<dbReference type="Proteomes" id="UP000253606">
    <property type="component" value="Chromosome"/>
</dbReference>
<dbReference type="KEGG" id="abas:ACPOL_3237"/>
<reference evidence="1 2" key="1">
    <citation type="journal article" date="2018" name="Front. Microbiol.">
        <title>Hydrolytic Capabilities as a Key to Environmental Success: Chitinolytic and Cellulolytic Acidobacteria From Acidic Sub-arctic Soils and Boreal Peatlands.</title>
        <authorList>
            <person name="Belova S.E."/>
            <person name="Ravin N.V."/>
            <person name="Pankratov T.A."/>
            <person name="Rakitin A.L."/>
            <person name="Ivanova A.A."/>
            <person name="Beletsky A.V."/>
            <person name="Mardanov A.V."/>
            <person name="Sinninghe Damste J.S."/>
            <person name="Dedysh S.N."/>
        </authorList>
    </citation>
    <scope>NUCLEOTIDE SEQUENCE [LARGE SCALE GENOMIC DNA]</scope>
    <source>
        <strain evidence="1 2">SBC82</strain>
    </source>
</reference>